<comment type="caution">
    <text evidence="1">The sequence shown here is derived from an EMBL/GenBank/DDBJ whole genome shotgun (WGS) entry which is preliminary data.</text>
</comment>
<organism evidence="1 2">
    <name type="scientific">Blumeria graminis f. sp. triticale</name>
    <dbReference type="NCBI Taxonomy" id="1689686"/>
    <lineage>
        <taxon>Eukaryota</taxon>
        <taxon>Fungi</taxon>
        <taxon>Dikarya</taxon>
        <taxon>Ascomycota</taxon>
        <taxon>Pezizomycotina</taxon>
        <taxon>Leotiomycetes</taxon>
        <taxon>Erysiphales</taxon>
        <taxon>Erysiphaceae</taxon>
        <taxon>Blumeria</taxon>
    </lineage>
</organism>
<protein>
    <submittedName>
        <fullName evidence="1">BgTH12-00999</fullName>
    </submittedName>
</protein>
<evidence type="ECO:0000313" key="2">
    <source>
        <dbReference type="Proteomes" id="UP000683417"/>
    </source>
</evidence>
<dbReference type="AlphaFoldDB" id="A0A9W4GI25"/>
<dbReference type="Proteomes" id="UP000683417">
    <property type="component" value="Unassembled WGS sequence"/>
</dbReference>
<proteinExistence type="predicted"/>
<sequence>MVCVAAFILIAEQWNREQSRLVFAVNDFSYPNYGVFQLPDDNLFPVPKDPHIVTTKTVVDRIGTHVQLYCSHRWRDYSIISKISDNLNDISEDAAYAFLSPIMDKNGCRSDIMRMMERKKEKSLINTLFGYSVPRWSNYGGTSCSPKVIAELAFEGVIDVQGSYRNFVPPTRKTSLSIDINKPFQLSDLVYQGQVYTGSDWQHNQRALAWYEGHLHIFKNTKRGSWLPFTDLGAERKNGDLIYKHMLQNHRSFSRTHNELIGYVSNIAGGHGDLEAKLQNPTFLDQVDSHASTIKHNVEKVKLEPLSPLSIRGTQSFISDQKPYGKSSRPEKIYNLNYIGQYAPARRLP</sequence>
<dbReference type="EMBL" id="CAJHIT010000009">
    <property type="protein sequence ID" value="CAD6505508.1"/>
    <property type="molecule type" value="Genomic_DNA"/>
</dbReference>
<gene>
    <name evidence="1" type="ORF">BGTH12_LOCUS6866</name>
</gene>
<name>A0A9W4GI25_BLUGR</name>
<evidence type="ECO:0000313" key="1">
    <source>
        <dbReference type="EMBL" id="CAD6505508.1"/>
    </source>
</evidence>
<accession>A0A9W4GI25</accession>
<reference evidence="1" key="1">
    <citation type="submission" date="2020-10" db="EMBL/GenBank/DDBJ databases">
        <authorList>
            <person name="Muller C M."/>
        </authorList>
    </citation>
    <scope>NUCLEOTIDE SEQUENCE</scope>
    <source>
        <strain evidence="1">THUN-12</strain>
    </source>
</reference>